<reference evidence="1 2" key="1">
    <citation type="submission" date="2019-08" db="EMBL/GenBank/DDBJ databases">
        <title>Deep-cultivation of Planctomycetes and their phenomic and genomic characterization uncovers novel biology.</title>
        <authorList>
            <person name="Wiegand S."/>
            <person name="Jogler M."/>
            <person name="Boedeker C."/>
            <person name="Pinto D."/>
            <person name="Vollmers J."/>
            <person name="Rivas-Marin E."/>
            <person name="Kohn T."/>
            <person name="Peeters S.H."/>
            <person name="Heuer A."/>
            <person name="Rast P."/>
            <person name="Oberbeckmann S."/>
            <person name="Bunk B."/>
            <person name="Jeske O."/>
            <person name="Meyerdierks A."/>
            <person name="Storesund J.E."/>
            <person name="Kallscheuer N."/>
            <person name="Luecker S."/>
            <person name="Lage O.M."/>
            <person name="Pohl T."/>
            <person name="Merkel B.J."/>
            <person name="Hornburger P."/>
            <person name="Mueller R.-W."/>
            <person name="Bruemmer F."/>
            <person name="Labrenz M."/>
            <person name="Spormann A.M."/>
            <person name="Op Den Camp H."/>
            <person name="Overmann J."/>
            <person name="Amann R."/>
            <person name="Jetten M.S.M."/>
            <person name="Mascher T."/>
            <person name="Medema M.H."/>
            <person name="Devos D.P."/>
            <person name="Kaster A.-K."/>
            <person name="Ovreas L."/>
            <person name="Rohde M."/>
            <person name="Galperin M.Y."/>
            <person name="Jogler C."/>
        </authorList>
    </citation>
    <scope>NUCLEOTIDE SEQUENCE [LARGE SCALE GENOMIC DNA]</scope>
    <source>
        <strain evidence="1 2">LF1</strain>
    </source>
</reference>
<accession>A0A5B1CEI1</accession>
<dbReference type="SUPFAM" id="SSF143422">
    <property type="entry name" value="Transposase IS200-like"/>
    <property type="match status" value="1"/>
</dbReference>
<proteinExistence type="predicted"/>
<dbReference type="RefSeq" id="WP_068264478.1">
    <property type="nucleotide sequence ID" value="NZ_LWSK01000061.1"/>
</dbReference>
<organism evidence="1 2">
    <name type="scientific">Rubripirellula obstinata</name>
    <dbReference type="NCBI Taxonomy" id="406547"/>
    <lineage>
        <taxon>Bacteria</taxon>
        <taxon>Pseudomonadati</taxon>
        <taxon>Planctomycetota</taxon>
        <taxon>Planctomycetia</taxon>
        <taxon>Pirellulales</taxon>
        <taxon>Pirellulaceae</taxon>
        <taxon>Rubripirellula</taxon>
    </lineage>
</organism>
<sequence length="193" mass="22843">MSKRDHLKRLPPEHYRGLAMVHWSLTIRERKTGWLAVPFFYRFRELLAHTCFRYGIACPMFCLMPDHFHMLWVGLFNGSDQLLAMKHFRKSVNESLKRIKFDLQDQAYDHVLTESERSEDSFREVCDYIARNPERAGLVPVDEYAKYPYTGVVVPGYPQLRPFEASFWDEFDRTVSYLRKEGLLRFEMGSGSC</sequence>
<evidence type="ECO:0008006" key="3">
    <source>
        <dbReference type="Google" id="ProtNLM"/>
    </source>
</evidence>
<dbReference type="Proteomes" id="UP000322699">
    <property type="component" value="Unassembled WGS sequence"/>
</dbReference>
<keyword evidence="2" id="KW-1185">Reference proteome</keyword>
<dbReference type="AlphaFoldDB" id="A0A5B1CEI1"/>
<evidence type="ECO:0000313" key="1">
    <source>
        <dbReference type="EMBL" id="KAA1258000.1"/>
    </source>
</evidence>
<dbReference type="InterPro" id="IPR036515">
    <property type="entry name" value="Transposase_17_sf"/>
</dbReference>
<name>A0A5B1CEI1_9BACT</name>
<dbReference type="GO" id="GO:0006313">
    <property type="term" value="P:DNA transposition"/>
    <property type="evidence" value="ECO:0007669"/>
    <property type="project" value="InterPro"/>
</dbReference>
<evidence type="ECO:0000313" key="2">
    <source>
        <dbReference type="Proteomes" id="UP000322699"/>
    </source>
</evidence>
<dbReference type="EMBL" id="VRLW01000001">
    <property type="protein sequence ID" value="KAA1258000.1"/>
    <property type="molecule type" value="Genomic_DNA"/>
</dbReference>
<gene>
    <name evidence="1" type="ORF">LF1_04910</name>
</gene>
<dbReference type="GO" id="GO:0004803">
    <property type="term" value="F:transposase activity"/>
    <property type="evidence" value="ECO:0007669"/>
    <property type="project" value="InterPro"/>
</dbReference>
<protein>
    <recommendedName>
        <fullName evidence="3">Transposase IS200-like domain-containing protein</fullName>
    </recommendedName>
</protein>
<comment type="caution">
    <text evidence="1">The sequence shown here is derived from an EMBL/GenBank/DDBJ whole genome shotgun (WGS) entry which is preliminary data.</text>
</comment>
<dbReference type="Gene3D" id="3.30.70.1290">
    <property type="entry name" value="Transposase IS200-like"/>
    <property type="match status" value="1"/>
</dbReference>
<dbReference type="GO" id="GO:0003677">
    <property type="term" value="F:DNA binding"/>
    <property type="evidence" value="ECO:0007669"/>
    <property type="project" value="InterPro"/>
</dbReference>